<sequence length="76" mass="8151">MDVSRSSCPNYNSNSIGISVFGSFTSKNPNSAALNAVQSLISCGVSKGLHQVCLHPEGTSQRHRHRLPRETPSTTP</sequence>
<reference evidence="3" key="1">
    <citation type="submission" date="2023-07" db="EMBL/GenBank/DDBJ databases">
        <authorList>
            <person name="Stuckert A."/>
        </authorList>
    </citation>
    <scope>NUCLEOTIDE SEQUENCE</scope>
</reference>
<dbReference type="PANTHER" id="PTHR11022:SF41">
    <property type="entry name" value="PEPTIDOGLYCAN-RECOGNITION PROTEIN LC-RELATED"/>
    <property type="match status" value="1"/>
</dbReference>
<dbReference type="PANTHER" id="PTHR11022">
    <property type="entry name" value="PEPTIDOGLYCAN RECOGNITION PROTEIN"/>
    <property type="match status" value="1"/>
</dbReference>
<dbReference type="EMBL" id="CAUEEQ010009694">
    <property type="protein sequence ID" value="CAJ0933678.1"/>
    <property type="molecule type" value="Genomic_DNA"/>
</dbReference>
<comment type="caution">
    <text evidence="3">The sequence shown here is derived from an EMBL/GenBank/DDBJ whole genome shotgun (WGS) entry which is preliminary data.</text>
</comment>
<dbReference type="InterPro" id="IPR036505">
    <property type="entry name" value="Amidase/PGRP_sf"/>
</dbReference>
<evidence type="ECO:0000256" key="1">
    <source>
        <dbReference type="SAM" id="MobiDB-lite"/>
    </source>
</evidence>
<dbReference type="SUPFAM" id="SSF55846">
    <property type="entry name" value="N-acetylmuramoyl-L-alanine amidase-like"/>
    <property type="match status" value="1"/>
</dbReference>
<evidence type="ECO:0000313" key="4">
    <source>
        <dbReference type="Proteomes" id="UP001176940"/>
    </source>
</evidence>
<dbReference type="Proteomes" id="UP001176940">
    <property type="component" value="Unassembled WGS sequence"/>
</dbReference>
<feature type="region of interest" description="Disordered" evidence="1">
    <location>
        <begin position="55"/>
        <end position="76"/>
    </location>
</feature>
<name>A0ABN9LAU0_9NEOB</name>
<feature type="domain" description="N-acetylmuramoyl-L-alanine amidase" evidence="2">
    <location>
        <begin position="10"/>
        <end position="55"/>
    </location>
</feature>
<accession>A0ABN9LAU0</accession>
<dbReference type="InterPro" id="IPR002502">
    <property type="entry name" value="Amidase_domain"/>
</dbReference>
<dbReference type="Pfam" id="PF01510">
    <property type="entry name" value="Amidase_2"/>
    <property type="match status" value="1"/>
</dbReference>
<gene>
    <name evidence="3" type="ORF">RIMI_LOCUS5617424</name>
</gene>
<evidence type="ECO:0000313" key="3">
    <source>
        <dbReference type="EMBL" id="CAJ0933678.1"/>
    </source>
</evidence>
<proteinExistence type="predicted"/>
<dbReference type="Gene3D" id="3.40.80.10">
    <property type="entry name" value="Peptidoglycan recognition protein-like"/>
    <property type="match status" value="1"/>
</dbReference>
<dbReference type="InterPro" id="IPR015510">
    <property type="entry name" value="PGRP"/>
</dbReference>
<evidence type="ECO:0000259" key="2">
    <source>
        <dbReference type="Pfam" id="PF01510"/>
    </source>
</evidence>
<keyword evidence="4" id="KW-1185">Reference proteome</keyword>
<protein>
    <recommendedName>
        <fullName evidence="2">N-acetylmuramoyl-L-alanine amidase domain-containing protein</fullName>
    </recommendedName>
</protein>
<organism evidence="3 4">
    <name type="scientific">Ranitomeya imitator</name>
    <name type="common">mimic poison frog</name>
    <dbReference type="NCBI Taxonomy" id="111125"/>
    <lineage>
        <taxon>Eukaryota</taxon>
        <taxon>Metazoa</taxon>
        <taxon>Chordata</taxon>
        <taxon>Craniata</taxon>
        <taxon>Vertebrata</taxon>
        <taxon>Euteleostomi</taxon>
        <taxon>Amphibia</taxon>
        <taxon>Batrachia</taxon>
        <taxon>Anura</taxon>
        <taxon>Neobatrachia</taxon>
        <taxon>Hyloidea</taxon>
        <taxon>Dendrobatidae</taxon>
        <taxon>Dendrobatinae</taxon>
        <taxon>Ranitomeya</taxon>
    </lineage>
</organism>